<dbReference type="InterPro" id="IPR005225">
    <property type="entry name" value="Small_GTP-bd"/>
</dbReference>
<dbReference type="CDD" id="cd06461">
    <property type="entry name" value="M2_ACE"/>
    <property type="match status" value="1"/>
</dbReference>
<evidence type="ECO:0000256" key="12">
    <source>
        <dbReference type="PIRSR" id="PIRSR601548-3"/>
    </source>
</evidence>
<reference evidence="20" key="1">
    <citation type="submission" date="2021-02" db="EMBL/GenBank/DDBJ databases">
        <authorList>
            <person name="Nowell W R."/>
        </authorList>
    </citation>
    <scope>NUCLEOTIDE SEQUENCE</scope>
</reference>
<accession>A0A814CY20</accession>
<dbReference type="SMART" id="SM00174">
    <property type="entry name" value="RHO"/>
    <property type="match status" value="1"/>
</dbReference>
<dbReference type="EC" id="3.4.-.-" evidence="16"/>
<comment type="cofactor">
    <cofactor evidence="16">
        <name>Zn(2+)</name>
        <dbReference type="ChEBI" id="CHEBI:29105"/>
    </cofactor>
    <text evidence="16">Binds 1 zinc ion per subunit.</text>
</comment>
<dbReference type="OrthoDB" id="10029630at2759"/>
<feature type="active site" description="Proton donor 2" evidence="11">
    <location>
        <position position="996"/>
    </location>
</feature>
<evidence type="ECO:0000256" key="7">
    <source>
        <dbReference type="ARBA" id="ARBA00023180"/>
    </source>
</evidence>
<dbReference type="CDD" id="cd00154">
    <property type="entry name" value="Rab"/>
    <property type="match status" value="1"/>
</dbReference>
<dbReference type="PROSITE" id="PS00018">
    <property type="entry name" value="EF_HAND_1"/>
    <property type="match status" value="1"/>
</dbReference>
<dbReference type="InterPro" id="IPR001548">
    <property type="entry name" value="Peptidase_M2"/>
</dbReference>
<feature type="binding site" evidence="14">
    <location>
        <position position="894"/>
    </location>
    <ligand>
        <name>Zn(2+)</name>
        <dbReference type="ChEBI" id="CHEBI:29105"/>
        <label>2</label>
        <note>catalytic</note>
    </ligand>
</feature>
<name>A0A814CY20_9BILA</name>
<dbReference type="InterPro" id="IPR011992">
    <property type="entry name" value="EF-hand-dom_pair"/>
</dbReference>
<dbReference type="GO" id="GO:0003924">
    <property type="term" value="F:GTPase activity"/>
    <property type="evidence" value="ECO:0007669"/>
    <property type="project" value="InterPro"/>
</dbReference>
<feature type="domain" description="EF-hand" evidence="19">
    <location>
        <begin position="57"/>
        <end position="92"/>
    </location>
</feature>
<comment type="caution">
    <text evidence="20">The sequence shown here is derived from an EMBL/GenBank/DDBJ whole genome shotgun (WGS) entry which is preliminary data.</text>
</comment>
<keyword evidence="8" id="KW-0449">Lipoprotein</keyword>
<evidence type="ECO:0000256" key="3">
    <source>
        <dbReference type="ARBA" id="ARBA00022741"/>
    </source>
</evidence>
<dbReference type="GO" id="GO:0005509">
    <property type="term" value="F:calcium ion binding"/>
    <property type="evidence" value="ECO:0007669"/>
    <property type="project" value="InterPro"/>
</dbReference>
<dbReference type="SMART" id="SM00054">
    <property type="entry name" value="EFh"/>
    <property type="match status" value="2"/>
</dbReference>
<feature type="disulfide bond" evidence="13">
    <location>
        <begin position="1021"/>
        <end position="1033"/>
    </location>
</feature>
<dbReference type="Gene3D" id="1.10.238.10">
    <property type="entry name" value="EF-hand"/>
    <property type="match status" value="1"/>
</dbReference>
<keyword evidence="2" id="KW-0732">Signal</keyword>
<evidence type="ECO:0000313" key="20">
    <source>
        <dbReference type="EMBL" id="CAF0948460.1"/>
    </source>
</evidence>
<dbReference type="SMART" id="SM00175">
    <property type="entry name" value="RAB"/>
    <property type="match status" value="1"/>
</dbReference>
<evidence type="ECO:0000256" key="15">
    <source>
        <dbReference type="PROSITE-ProRule" id="PRU01355"/>
    </source>
</evidence>
<dbReference type="SMART" id="SM00173">
    <property type="entry name" value="RAS"/>
    <property type="match status" value="1"/>
</dbReference>
<feature type="coiled-coil region" evidence="17">
    <location>
        <begin position="510"/>
        <end position="537"/>
    </location>
</feature>
<evidence type="ECO:0000256" key="2">
    <source>
        <dbReference type="ARBA" id="ARBA00022729"/>
    </source>
</evidence>
<dbReference type="InterPro" id="IPR027417">
    <property type="entry name" value="P-loop_NTPase"/>
</dbReference>
<dbReference type="SUPFAM" id="SSF47473">
    <property type="entry name" value="EF-hand"/>
    <property type="match status" value="1"/>
</dbReference>
<dbReference type="GO" id="GO:0008237">
    <property type="term" value="F:metallopeptidase activity"/>
    <property type="evidence" value="ECO:0007669"/>
    <property type="project" value="UniProtKB-KW"/>
</dbReference>
<keyword evidence="7 10" id="KW-0325">Glycoprotein</keyword>
<comment type="similarity">
    <text evidence="1 15 16">Belongs to the peptidase M2 family.</text>
</comment>
<dbReference type="GO" id="GO:0005525">
    <property type="term" value="F:GTP binding"/>
    <property type="evidence" value="ECO:0007669"/>
    <property type="project" value="UniProtKB-KW"/>
</dbReference>
<evidence type="ECO:0000256" key="14">
    <source>
        <dbReference type="PIRSR" id="PIRSR601548-8"/>
    </source>
</evidence>
<evidence type="ECO:0000313" key="21">
    <source>
        <dbReference type="EMBL" id="CAF3724378.1"/>
    </source>
</evidence>
<dbReference type="Pfam" id="PF00071">
    <property type="entry name" value="Ras"/>
    <property type="match status" value="1"/>
</dbReference>
<dbReference type="InterPro" id="IPR002048">
    <property type="entry name" value="EF_hand_dom"/>
</dbReference>
<feature type="compositionally biased region" description="Acidic residues" evidence="18">
    <location>
        <begin position="361"/>
        <end position="374"/>
    </location>
</feature>
<evidence type="ECO:0000256" key="16">
    <source>
        <dbReference type="RuleBase" id="RU361144"/>
    </source>
</evidence>
<dbReference type="PANTHER" id="PTHR10514">
    <property type="entry name" value="ANGIOTENSIN-CONVERTING ENZYME"/>
    <property type="match status" value="1"/>
</dbReference>
<feature type="disulfide bond" evidence="13 15">
    <location>
        <begin position="835"/>
        <end position="853"/>
    </location>
</feature>
<evidence type="ECO:0000256" key="6">
    <source>
        <dbReference type="ARBA" id="ARBA00023157"/>
    </source>
</evidence>
<evidence type="ECO:0000259" key="19">
    <source>
        <dbReference type="PROSITE" id="PS50222"/>
    </source>
</evidence>
<comment type="caution">
    <text evidence="15">Lacks conserved residue(s) required for the propagation of feature annotation.</text>
</comment>
<dbReference type="Proteomes" id="UP000663829">
    <property type="component" value="Unassembled WGS sequence"/>
</dbReference>
<feature type="binding site" evidence="12">
    <location>
        <position position="870"/>
    </location>
    <ligand>
        <name>Zn(2+)</name>
        <dbReference type="ChEBI" id="CHEBI:29105"/>
        <label>1</label>
        <note>catalytic</note>
    </ligand>
</feature>
<feature type="active site" description="Proton donor 1" evidence="9">
    <location>
        <position position="996"/>
    </location>
</feature>
<evidence type="ECO:0000256" key="11">
    <source>
        <dbReference type="PIRSR" id="PIRSR601548-11"/>
    </source>
</evidence>
<evidence type="ECO:0000256" key="8">
    <source>
        <dbReference type="ARBA" id="ARBA00023288"/>
    </source>
</evidence>
<dbReference type="SUPFAM" id="SSF55486">
    <property type="entry name" value="Metalloproteases ('zincins'), catalytic domain"/>
    <property type="match status" value="1"/>
</dbReference>
<dbReference type="GO" id="GO:0008241">
    <property type="term" value="F:peptidyl-dipeptidase activity"/>
    <property type="evidence" value="ECO:0007669"/>
    <property type="project" value="InterPro"/>
</dbReference>
<evidence type="ECO:0000256" key="4">
    <source>
        <dbReference type="ARBA" id="ARBA00022837"/>
    </source>
</evidence>
<dbReference type="GO" id="GO:0004180">
    <property type="term" value="F:carboxypeptidase activity"/>
    <property type="evidence" value="ECO:0007669"/>
    <property type="project" value="UniProtKB-KW"/>
</dbReference>
<dbReference type="PROSITE" id="PS50222">
    <property type="entry name" value="EF_HAND_2"/>
    <property type="match status" value="1"/>
</dbReference>
<keyword evidence="6 13" id="KW-1015">Disulfide bond</keyword>
<proteinExistence type="inferred from homology"/>
<feature type="region of interest" description="Disordered" evidence="18">
    <location>
        <begin position="344"/>
        <end position="380"/>
    </location>
</feature>
<feature type="glycosylation site" description="N-linked (GlcNAc...) asparagine; partial" evidence="10">
    <location>
        <position position="821"/>
    </location>
</feature>
<evidence type="ECO:0000256" key="18">
    <source>
        <dbReference type="SAM" id="MobiDB-lite"/>
    </source>
</evidence>
<dbReference type="CDD" id="cd00051">
    <property type="entry name" value="EFh"/>
    <property type="match status" value="1"/>
</dbReference>
<keyword evidence="22" id="KW-1185">Reference proteome</keyword>
<keyword evidence="5" id="KW-0342">GTP-binding</keyword>
<dbReference type="Pfam" id="PF13499">
    <property type="entry name" value="EF-hand_7"/>
    <property type="match status" value="1"/>
</dbReference>
<dbReference type="InterPro" id="IPR018247">
    <property type="entry name" value="EF_Hand_1_Ca_BS"/>
</dbReference>
<keyword evidence="16" id="KW-0482">Metalloprotease</keyword>
<evidence type="ECO:0000313" key="22">
    <source>
        <dbReference type="Proteomes" id="UP000663829"/>
    </source>
</evidence>
<dbReference type="PROSITE" id="PS51419">
    <property type="entry name" value="RAB"/>
    <property type="match status" value="1"/>
</dbReference>
<feature type="binding site" evidence="12">
    <location>
        <position position="866"/>
    </location>
    <ligand>
        <name>Zn(2+)</name>
        <dbReference type="ChEBI" id="CHEBI:29105"/>
        <label>1</label>
        <note>catalytic</note>
    </ligand>
</feature>
<dbReference type="Proteomes" id="UP000681722">
    <property type="component" value="Unassembled WGS sequence"/>
</dbReference>
<dbReference type="FunFam" id="3.40.50.300:FF:001129">
    <property type="entry name" value="ras-related protein Rab-44 isoform X2"/>
    <property type="match status" value="1"/>
</dbReference>
<dbReference type="PROSITE" id="PS52011">
    <property type="entry name" value="PEPTIDASE_M2"/>
    <property type="match status" value="1"/>
</dbReference>
<gene>
    <name evidence="20" type="ORF">GPM918_LOCUS11104</name>
    <name evidence="21" type="ORF">SRO942_LOCUS11105</name>
</gene>
<dbReference type="InterPro" id="IPR001806">
    <property type="entry name" value="Small_GTPase"/>
</dbReference>
<feature type="binding site" evidence="14">
    <location>
        <position position="866"/>
    </location>
    <ligand>
        <name>Zn(2+)</name>
        <dbReference type="ChEBI" id="CHEBI:29105"/>
        <label>2</label>
        <note>catalytic</note>
    </ligand>
</feature>
<evidence type="ECO:0000256" key="13">
    <source>
        <dbReference type="PIRSR" id="PIRSR601548-4"/>
    </source>
</evidence>
<evidence type="ECO:0000256" key="9">
    <source>
        <dbReference type="PIRSR" id="PIRSR601548-1"/>
    </source>
</evidence>
<feature type="coiled-coil region" evidence="17">
    <location>
        <begin position="218"/>
        <end position="283"/>
    </location>
</feature>
<protein>
    <recommendedName>
        <fullName evidence="16">Angiotensin-converting enzyme</fullName>
        <ecNumber evidence="16">3.4.-.-</ecNumber>
    </recommendedName>
</protein>
<dbReference type="AlphaFoldDB" id="A0A814CY20"/>
<keyword evidence="16" id="KW-0645">Protease</keyword>
<organism evidence="20 22">
    <name type="scientific">Didymodactylos carnosus</name>
    <dbReference type="NCBI Taxonomy" id="1234261"/>
    <lineage>
        <taxon>Eukaryota</taxon>
        <taxon>Metazoa</taxon>
        <taxon>Spiralia</taxon>
        <taxon>Gnathifera</taxon>
        <taxon>Rotifera</taxon>
        <taxon>Eurotatoria</taxon>
        <taxon>Bdelloidea</taxon>
        <taxon>Philodinida</taxon>
        <taxon>Philodinidae</taxon>
        <taxon>Didymodactylos</taxon>
    </lineage>
</organism>
<feature type="active site" description="Proton acceptor 1" evidence="9">
    <location>
        <position position="867"/>
    </location>
</feature>
<dbReference type="GO" id="GO:0016020">
    <property type="term" value="C:membrane"/>
    <property type="evidence" value="ECO:0007669"/>
    <property type="project" value="InterPro"/>
</dbReference>
<feature type="active site" description="Proton acceptor 2" evidence="11">
    <location>
        <position position="867"/>
    </location>
</feature>
<dbReference type="Gene3D" id="3.40.50.300">
    <property type="entry name" value="P-loop containing nucleotide triphosphate hydrolases"/>
    <property type="match status" value="1"/>
</dbReference>
<evidence type="ECO:0000256" key="5">
    <source>
        <dbReference type="ARBA" id="ARBA00023134"/>
    </source>
</evidence>
<evidence type="ECO:0000256" key="10">
    <source>
        <dbReference type="PIRSR" id="PIRSR601548-10"/>
    </source>
</evidence>
<keyword evidence="12 16" id="KW-0479">Metal-binding</keyword>
<keyword evidence="16" id="KW-0121">Carboxypeptidase</keyword>
<dbReference type="EMBL" id="CAJNOQ010002265">
    <property type="protein sequence ID" value="CAF0948460.1"/>
    <property type="molecule type" value="Genomic_DNA"/>
</dbReference>
<dbReference type="PRINTS" id="PR00791">
    <property type="entry name" value="PEPDIPTASEA"/>
</dbReference>
<dbReference type="SUPFAM" id="SSF52540">
    <property type="entry name" value="P-loop containing nucleoside triphosphate hydrolases"/>
    <property type="match status" value="1"/>
</dbReference>
<sequence length="1128" mass="130825">MPKDDQMTDEDMDMPSVANMQQLIAAKAEELFRACDIEEKGFIIKKDMQRLKDELGFPPEQLEDVFDSLDCDHNGYLTLEEFTSGFGMFLNIQMGNTEEQEIEHNPQEKEEQQLFHDTLDALGAKGLYDDEETIQALWMRLRETDPTLLRQFEGFIGKVTNEIRRSKLDHRTIEAALQSKATSHDTEVKKLYEEMENQIKAEKAKVLAQEKFKEREFRDQMERELRTKEAQLADVQKRKSDLEMKVFRLNMNEAETKSENERLQKEKLQLEEQVQEIARNLSESKSYISQLQNQTKKDKIHRAKQALNFTENLAIERETLVKQLDILKSVNKRLVDERDMIDANPLNGNIVAPSTPKQSSDPEEDDDPDNENENVVDIPTRRRRRVSATIGVDLQVKMLNIDQRIVALQVWDTAGQERFRSITKQYLRKSDGVVLVYDVTSETTFRNVRAWMTSIQEAADDDCVITLVGNKIDLCDDDEKRPVKYKDGAKLADEYGCLFFETSARQGTIIAETMEAIARLMQEKDDKQRKGENIAKNLLDEYNHNITEIAYITSSSEFEYNIDLNDVNKKLIKDKNYEVYLACLKIVASVTKKFNYHLFNDKSLKLLLHRTQSIGIAAENDTAKKLELQMLKTNIKEVYQKKFSFNGSQIGIDEVQELMGSMQNPDDLLKLWNSAYSVPSPMREFYTKLINLQNQQAKQNRFADKTESIINTDEKKIVEKLWSELRPLHLLLHAYIRKKIISAYPGLMSSNEPIPIHLTRDMFGSMMTHLERIVLPFPNVSGIDLGPAMIHNNFTEERIFHYADEFFVSLNLTRVPKNFWNLSILKKIPGRNMACHPTAFDMYKYDDVRIRMCTSLTSRDFYIVHHEMGHIQHYLQYKNLPFWFRRSPHDAFGEAIGDAIALATMSPTHLERIGLLENHTTSDENNLNFLVTQGLSRLFLPPYAYALDTWRWSVNNGSIKPSEYNKRYWQLVCQYQGMQPPTPRGEEYFDAGTKLHVAYDLSYIKYFLAHVFQFQIFDVLCREANYTGPLHLCDLHGSHRAGAKLKLLMELGSSKPWDVILEEFSGERTFSAKPCLRYFQPLRDYLEKLVKIGELKTVGWKCSDGSNNILKNTMMMIVLCLTLINLIN</sequence>
<keyword evidence="3" id="KW-0547">Nucleotide-binding</keyword>
<feature type="binding site" evidence="12">
    <location>
        <position position="894"/>
    </location>
    <ligand>
        <name>Zn(2+)</name>
        <dbReference type="ChEBI" id="CHEBI:29105"/>
        <label>1</label>
        <note>catalytic</note>
    </ligand>
</feature>
<keyword evidence="12 16" id="KW-0862">Zinc</keyword>
<dbReference type="Pfam" id="PF01401">
    <property type="entry name" value="Peptidase_M2"/>
    <property type="match status" value="1"/>
</dbReference>
<evidence type="ECO:0000256" key="17">
    <source>
        <dbReference type="SAM" id="Coils"/>
    </source>
</evidence>
<dbReference type="PANTHER" id="PTHR10514:SF27">
    <property type="entry name" value="ANGIOTENSIN-CONVERTING ENZYME"/>
    <property type="match status" value="1"/>
</dbReference>
<keyword evidence="16" id="KW-0378">Hydrolase</keyword>
<feature type="glycosylation site" description="N-linked (GlcNAc...) asparagine; partial" evidence="10">
    <location>
        <position position="646"/>
    </location>
</feature>
<keyword evidence="4" id="KW-0106">Calcium</keyword>
<dbReference type="GO" id="GO:0006508">
    <property type="term" value="P:proteolysis"/>
    <property type="evidence" value="ECO:0007669"/>
    <property type="project" value="UniProtKB-KW"/>
</dbReference>
<feature type="binding site" evidence="14">
    <location>
        <position position="870"/>
    </location>
    <ligand>
        <name>Zn(2+)</name>
        <dbReference type="ChEBI" id="CHEBI:29105"/>
        <label>2</label>
        <note>catalytic</note>
    </ligand>
</feature>
<dbReference type="NCBIfam" id="TIGR00231">
    <property type="entry name" value="small_GTP"/>
    <property type="match status" value="1"/>
</dbReference>
<dbReference type="PROSITE" id="PS51421">
    <property type="entry name" value="RAS"/>
    <property type="match status" value="1"/>
</dbReference>
<evidence type="ECO:0000256" key="1">
    <source>
        <dbReference type="ARBA" id="ARBA00008139"/>
    </source>
</evidence>
<dbReference type="EMBL" id="CAJOBC010002265">
    <property type="protein sequence ID" value="CAF3724378.1"/>
    <property type="molecule type" value="Genomic_DNA"/>
</dbReference>
<keyword evidence="17" id="KW-0175">Coiled coil</keyword>